<dbReference type="GO" id="GO:0016787">
    <property type="term" value="F:hydrolase activity"/>
    <property type="evidence" value="ECO:0007669"/>
    <property type="project" value="UniProtKB-KW"/>
</dbReference>
<name>A0A7H1N4G5_9PROT</name>
<keyword evidence="9" id="KW-1185">Reference proteome</keyword>
<sequence length="84" mass="9668">MRPRKTWEAVLGGRRAIPFEDFTRLLLAFGFAHKRTRGSHHIFLHPKAMRPLSIQPRGGEAKAYQVAQFLAMVEEFGLTMETEE</sequence>
<evidence type="ECO:0000256" key="4">
    <source>
        <dbReference type="ARBA" id="ARBA00022759"/>
    </source>
</evidence>
<comment type="similarity">
    <text evidence="1">Belongs to the HicA mRNA interferase family.</text>
</comment>
<dbReference type="Proteomes" id="UP000516369">
    <property type="component" value="Chromosome"/>
</dbReference>
<keyword evidence="4" id="KW-0255">Endonuclease</keyword>
<evidence type="ECO:0000256" key="6">
    <source>
        <dbReference type="ARBA" id="ARBA00022884"/>
    </source>
</evidence>
<keyword evidence="5" id="KW-0378">Hydrolase</keyword>
<evidence type="ECO:0000256" key="1">
    <source>
        <dbReference type="ARBA" id="ARBA00006620"/>
    </source>
</evidence>
<keyword evidence="3" id="KW-0540">Nuclease</keyword>
<keyword evidence="7" id="KW-0346">Stress response</keyword>
<dbReference type="InterPro" id="IPR038570">
    <property type="entry name" value="HicA_sf"/>
</dbReference>
<evidence type="ECO:0000256" key="7">
    <source>
        <dbReference type="ARBA" id="ARBA00023016"/>
    </source>
</evidence>
<keyword evidence="2" id="KW-1277">Toxin-antitoxin system</keyword>
<keyword evidence="6" id="KW-0694">RNA-binding</keyword>
<gene>
    <name evidence="8" type="ORF">HQ394_16300</name>
</gene>
<evidence type="ECO:0000313" key="9">
    <source>
        <dbReference type="Proteomes" id="UP000516369"/>
    </source>
</evidence>
<evidence type="ECO:0000313" key="8">
    <source>
        <dbReference type="EMBL" id="QNT70601.1"/>
    </source>
</evidence>
<dbReference type="EMBL" id="CP053923">
    <property type="protein sequence ID" value="QNT70601.1"/>
    <property type="molecule type" value="Genomic_DNA"/>
</dbReference>
<dbReference type="RefSeq" id="WP_190261076.1">
    <property type="nucleotide sequence ID" value="NZ_CP053923.1"/>
</dbReference>
<evidence type="ECO:0000256" key="3">
    <source>
        <dbReference type="ARBA" id="ARBA00022722"/>
    </source>
</evidence>
<dbReference type="AlphaFoldDB" id="A0A7H1N4G5"/>
<dbReference type="GO" id="GO:0004519">
    <property type="term" value="F:endonuclease activity"/>
    <property type="evidence" value="ECO:0007669"/>
    <property type="project" value="UniProtKB-KW"/>
</dbReference>
<evidence type="ECO:0000256" key="5">
    <source>
        <dbReference type="ARBA" id="ARBA00022801"/>
    </source>
</evidence>
<organism evidence="8 9">
    <name type="scientific">Defluviicoccus vanus</name>
    <dbReference type="NCBI Taxonomy" id="111831"/>
    <lineage>
        <taxon>Bacteria</taxon>
        <taxon>Pseudomonadati</taxon>
        <taxon>Pseudomonadota</taxon>
        <taxon>Alphaproteobacteria</taxon>
        <taxon>Rhodospirillales</taxon>
        <taxon>Rhodospirillaceae</taxon>
        <taxon>Defluviicoccus</taxon>
    </lineage>
</organism>
<dbReference type="Pfam" id="PF07927">
    <property type="entry name" value="HicA_toxin"/>
    <property type="match status" value="1"/>
</dbReference>
<dbReference type="SUPFAM" id="SSF54786">
    <property type="entry name" value="YcfA/nrd intein domain"/>
    <property type="match status" value="1"/>
</dbReference>
<reference evidence="8 9" key="1">
    <citation type="submission" date="2020-05" db="EMBL/GenBank/DDBJ databases">
        <title>Complete closed genome sequence of Defluviicoccus vanus.</title>
        <authorList>
            <person name="Bessarab I."/>
            <person name="Arumugam K."/>
            <person name="Maszenan A.M."/>
            <person name="Seviour R.J."/>
            <person name="Williams R.B."/>
        </authorList>
    </citation>
    <scope>NUCLEOTIDE SEQUENCE [LARGE SCALE GENOMIC DNA]</scope>
    <source>
        <strain evidence="8 9">Ben 114</strain>
    </source>
</reference>
<protein>
    <submittedName>
        <fullName evidence="8">Type II toxin-antitoxin system HicA family toxin</fullName>
    </submittedName>
</protein>
<dbReference type="Gene3D" id="3.30.920.30">
    <property type="entry name" value="Hypothetical protein"/>
    <property type="match status" value="1"/>
</dbReference>
<accession>A0A7H1N4G5</accession>
<dbReference type="InterPro" id="IPR012933">
    <property type="entry name" value="HicA_mRNA_interferase"/>
</dbReference>
<evidence type="ECO:0000256" key="2">
    <source>
        <dbReference type="ARBA" id="ARBA00022649"/>
    </source>
</evidence>
<dbReference type="GO" id="GO:0003729">
    <property type="term" value="F:mRNA binding"/>
    <property type="evidence" value="ECO:0007669"/>
    <property type="project" value="InterPro"/>
</dbReference>
<proteinExistence type="inferred from homology"/>
<dbReference type="KEGG" id="dvn:HQ394_16300"/>